<organism evidence="1 2">
    <name type="scientific">Cladobotryum mycophilum</name>
    <dbReference type="NCBI Taxonomy" id="491253"/>
    <lineage>
        <taxon>Eukaryota</taxon>
        <taxon>Fungi</taxon>
        <taxon>Dikarya</taxon>
        <taxon>Ascomycota</taxon>
        <taxon>Pezizomycotina</taxon>
        <taxon>Sordariomycetes</taxon>
        <taxon>Hypocreomycetidae</taxon>
        <taxon>Hypocreales</taxon>
        <taxon>Hypocreaceae</taxon>
        <taxon>Cladobotryum</taxon>
    </lineage>
</organism>
<sequence>MSDYFAERRRIRNEALQVPCRDDELMIGPQVARLSHSSVRAFANVKFGDQGPFVLKVFWDPEPLKYEVFAYHPLQRECQNAALIQMIETAIAQATPESPILVNANPESQYDARMNQRAISEDGRARQQHKFTKASIETKELSQVPRMKKCYGWLNVSGEMLRALPRSLRPPFIRIEKLIRQLSFEQDYVAIVYEYVEEGENDHAVVQKTLEFLWLTGFTFTSSLERNWKSGVLVDLSDIVYPRGFGWQQALYGERCADILLRS</sequence>
<evidence type="ECO:0008006" key="3">
    <source>
        <dbReference type="Google" id="ProtNLM"/>
    </source>
</evidence>
<comment type="caution">
    <text evidence="1">The sequence shown here is derived from an EMBL/GenBank/DDBJ whole genome shotgun (WGS) entry which is preliminary data.</text>
</comment>
<reference evidence="1 2" key="1">
    <citation type="submission" date="2024-01" db="EMBL/GenBank/DDBJ databases">
        <title>Complete genome of Cladobotryum mycophilum ATHUM6906.</title>
        <authorList>
            <person name="Christinaki A.C."/>
            <person name="Myridakis A.I."/>
            <person name="Kouvelis V.N."/>
        </authorList>
    </citation>
    <scope>NUCLEOTIDE SEQUENCE [LARGE SCALE GENOMIC DNA]</scope>
    <source>
        <strain evidence="1 2">ATHUM6906</strain>
    </source>
</reference>
<keyword evidence="2" id="KW-1185">Reference proteome</keyword>
<protein>
    <recommendedName>
        <fullName evidence="3">Aminoglycoside phosphotransferase domain-containing protein</fullName>
    </recommendedName>
</protein>
<evidence type="ECO:0000313" key="2">
    <source>
        <dbReference type="Proteomes" id="UP001338125"/>
    </source>
</evidence>
<gene>
    <name evidence="1" type="ORF">PT974_07962</name>
</gene>
<proteinExistence type="predicted"/>
<evidence type="ECO:0000313" key="1">
    <source>
        <dbReference type="EMBL" id="KAK5989706.1"/>
    </source>
</evidence>
<dbReference type="Proteomes" id="UP001338125">
    <property type="component" value="Unassembled WGS sequence"/>
</dbReference>
<name>A0ABR0SDG8_9HYPO</name>
<accession>A0ABR0SDG8</accession>
<dbReference type="EMBL" id="JAVFKD010000014">
    <property type="protein sequence ID" value="KAK5989706.1"/>
    <property type="molecule type" value="Genomic_DNA"/>
</dbReference>